<gene>
    <name evidence="3" type="ORF">ACHAXA_003265</name>
</gene>
<evidence type="ECO:0008006" key="5">
    <source>
        <dbReference type="Google" id="ProtNLM"/>
    </source>
</evidence>
<dbReference type="Gene3D" id="2.40.70.10">
    <property type="entry name" value="Acid Proteases"/>
    <property type="match status" value="1"/>
</dbReference>
<keyword evidence="2" id="KW-0732">Signal</keyword>
<comment type="caution">
    <text evidence="3">The sequence shown here is derived from an EMBL/GenBank/DDBJ whole genome shotgun (WGS) entry which is preliminary data.</text>
</comment>
<feature type="compositionally biased region" description="Low complexity" evidence="1">
    <location>
        <begin position="27"/>
        <end position="36"/>
    </location>
</feature>
<feature type="compositionally biased region" description="Basic residues" evidence="1">
    <location>
        <begin position="41"/>
        <end position="54"/>
    </location>
</feature>
<dbReference type="PROSITE" id="PS00141">
    <property type="entry name" value="ASP_PROTEASE"/>
    <property type="match status" value="1"/>
</dbReference>
<evidence type="ECO:0000256" key="2">
    <source>
        <dbReference type="SAM" id="SignalP"/>
    </source>
</evidence>
<protein>
    <recommendedName>
        <fullName evidence="5">Peptidase A2 domain-containing protein</fullName>
    </recommendedName>
</protein>
<feature type="region of interest" description="Disordered" evidence="1">
    <location>
        <begin position="27"/>
        <end position="54"/>
    </location>
</feature>
<name>A0ABD3SBI7_9STRA</name>
<dbReference type="SUPFAM" id="SSF50630">
    <property type="entry name" value="Acid proteases"/>
    <property type="match status" value="1"/>
</dbReference>
<organism evidence="3 4">
    <name type="scientific">Cyclostephanos tholiformis</name>
    <dbReference type="NCBI Taxonomy" id="382380"/>
    <lineage>
        <taxon>Eukaryota</taxon>
        <taxon>Sar</taxon>
        <taxon>Stramenopiles</taxon>
        <taxon>Ochrophyta</taxon>
        <taxon>Bacillariophyta</taxon>
        <taxon>Coscinodiscophyceae</taxon>
        <taxon>Thalassiosirophycidae</taxon>
        <taxon>Stephanodiscales</taxon>
        <taxon>Stephanodiscaceae</taxon>
        <taxon>Cyclostephanos</taxon>
    </lineage>
</organism>
<feature type="signal peptide" evidence="2">
    <location>
        <begin position="1"/>
        <end position="28"/>
    </location>
</feature>
<evidence type="ECO:0000313" key="4">
    <source>
        <dbReference type="Proteomes" id="UP001530377"/>
    </source>
</evidence>
<dbReference type="AlphaFoldDB" id="A0ABD3SBI7"/>
<evidence type="ECO:0000313" key="3">
    <source>
        <dbReference type="EMBL" id="KAL3821707.1"/>
    </source>
</evidence>
<accession>A0ABD3SBI7</accession>
<sequence>MRRTRQRPNALQWLAVLVLLVRTDGSSSIPSFSSPPNTRSSWHHHRATTRTSHPRGCHRARIATSTAAARSSPLRFLGPYPTLPLRFPNLSTSSQRARGVSGVSLDWVLDTAANVNTINAVVAKELELEKVGVVPGGVGAGGDMTGGDTFLLGNCFLEDYPSSSSGGMAAGGDAVGMGSVGDTTTTDDVDDINDNGCFMKGLTASALPVASPAAAGLLGLAFFYCFENGVEFRWGGRSTDDDDNDNDGGMLPPSVTFYGQDDIPNYDGLVRVSFESLPVSMLPSVRLVINGKEIPALFDTGSPITVLNSRAAMEAGIDTVVRYSKINETEEGGEGSWNPFSKFASNVQMAREIAMATSRGDILTIAGSGGMPVRLVKSKSMANVDIMASSGSSTPLSSARVYVGDLPGLAALGGLGGDAPPAAVLGMDLLCTRQRVVFRARQNEIYL</sequence>
<proteinExistence type="predicted"/>
<feature type="chain" id="PRO_5044748140" description="Peptidase A2 domain-containing protein" evidence="2">
    <location>
        <begin position="29"/>
        <end position="447"/>
    </location>
</feature>
<evidence type="ECO:0000256" key="1">
    <source>
        <dbReference type="SAM" id="MobiDB-lite"/>
    </source>
</evidence>
<reference evidence="3 4" key="1">
    <citation type="submission" date="2024-10" db="EMBL/GenBank/DDBJ databases">
        <title>Updated reference genomes for cyclostephanoid diatoms.</title>
        <authorList>
            <person name="Roberts W.R."/>
            <person name="Alverson A.J."/>
        </authorList>
    </citation>
    <scope>NUCLEOTIDE SEQUENCE [LARGE SCALE GENOMIC DNA]</scope>
    <source>
        <strain evidence="3 4">AJA228-03</strain>
    </source>
</reference>
<dbReference type="InterPro" id="IPR001969">
    <property type="entry name" value="Aspartic_peptidase_AS"/>
</dbReference>
<dbReference type="Pfam" id="PF13650">
    <property type="entry name" value="Asp_protease_2"/>
    <property type="match status" value="1"/>
</dbReference>
<dbReference type="Proteomes" id="UP001530377">
    <property type="component" value="Unassembled WGS sequence"/>
</dbReference>
<dbReference type="InterPro" id="IPR021109">
    <property type="entry name" value="Peptidase_aspartic_dom_sf"/>
</dbReference>
<dbReference type="EMBL" id="JALLPB020000087">
    <property type="protein sequence ID" value="KAL3821707.1"/>
    <property type="molecule type" value="Genomic_DNA"/>
</dbReference>
<keyword evidence="4" id="KW-1185">Reference proteome</keyword>